<sequence>MAGFTAPGATGHLLTFLLIALPHLVNIPQGFSLLPGGHPLVSFIHLAGLLQVTIVCAAALHPFDMPLVYPPGGAMHLLLINWNIHQLNAHQESWEYSDRRKIFMSPLMPPSTVSPPFLTSANVPLISELAKPVIPLSNHLQAPAALAGLALPPPLLLCLGLMTKCEDDSRSASNRENVLISSSEDNAMGIHEDLVGQIAQSSLTIQSNLNNQSQPRPPASVLLKITVDSQTWYLCIWTLQFFTWNDIVNWIQNIMLLLPHNRIH</sequence>
<feature type="transmembrane region" description="Helical" evidence="1">
    <location>
        <begin position="40"/>
        <end position="60"/>
    </location>
</feature>
<protein>
    <submittedName>
        <fullName evidence="2">Uncharacterized protein</fullName>
    </submittedName>
</protein>
<dbReference type="AlphaFoldDB" id="A0A9P5NX20"/>
<accession>A0A9P5NX20</accession>
<evidence type="ECO:0000313" key="3">
    <source>
        <dbReference type="Proteomes" id="UP000724874"/>
    </source>
</evidence>
<comment type="caution">
    <text evidence="2">The sequence shown here is derived from an EMBL/GenBank/DDBJ whole genome shotgun (WGS) entry which is preliminary data.</text>
</comment>
<evidence type="ECO:0000256" key="1">
    <source>
        <dbReference type="SAM" id="Phobius"/>
    </source>
</evidence>
<name>A0A9P5NX20_GYMJU</name>
<dbReference type="Proteomes" id="UP000724874">
    <property type="component" value="Unassembled WGS sequence"/>
</dbReference>
<dbReference type="EMBL" id="JADNYJ010000017">
    <property type="protein sequence ID" value="KAF8906793.1"/>
    <property type="molecule type" value="Genomic_DNA"/>
</dbReference>
<feature type="transmembrane region" description="Helical" evidence="1">
    <location>
        <begin position="12"/>
        <end position="34"/>
    </location>
</feature>
<reference evidence="2" key="1">
    <citation type="submission" date="2020-11" db="EMBL/GenBank/DDBJ databases">
        <authorList>
            <consortium name="DOE Joint Genome Institute"/>
            <person name="Ahrendt S."/>
            <person name="Riley R."/>
            <person name="Andreopoulos W."/>
            <person name="LaButti K."/>
            <person name="Pangilinan J."/>
            <person name="Ruiz-duenas F.J."/>
            <person name="Barrasa J.M."/>
            <person name="Sanchez-Garcia M."/>
            <person name="Camarero S."/>
            <person name="Miyauchi S."/>
            <person name="Serrano A."/>
            <person name="Linde D."/>
            <person name="Babiker R."/>
            <person name="Drula E."/>
            <person name="Ayuso-Fernandez I."/>
            <person name="Pacheco R."/>
            <person name="Padilla G."/>
            <person name="Ferreira P."/>
            <person name="Barriuso J."/>
            <person name="Kellner H."/>
            <person name="Castanera R."/>
            <person name="Alfaro M."/>
            <person name="Ramirez L."/>
            <person name="Pisabarro A.G."/>
            <person name="Kuo A."/>
            <person name="Tritt A."/>
            <person name="Lipzen A."/>
            <person name="He G."/>
            <person name="Yan M."/>
            <person name="Ng V."/>
            <person name="Cullen D."/>
            <person name="Martin F."/>
            <person name="Rosso M.-N."/>
            <person name="Henrissat B."/>
            <person name="Hibbett D."/>
            <person name="Martinez A.T."/>
            <person name="Grigoriev I.V."/>
        </authorList>
    </citation>
    <scope>NUCLEOTIDE SEQUENCE</scope>
    <source>
        <strain evidence="2">AH 44721</strain>
    </source>
</reference>
<organism evidence="2 3">
    <name type="scientific">Gymnopilus junonius</name>
    <name type="common">Spectacular rustgill mushroom</name>
    <name type="synonym">Gymnopilus spectabilis subsp. junonius</name>
    <dbReference type="NCBI Taxonomy" id="109634"/>
    <lineage>
        <taxon>Eukaryota</taxon>
        <taxon>Fungi</taxon>
        <taxon>Dikarya</taxon>
        <taxon>Basidiomycota</taxon>
        <taxon>Agaricomycotina</taxon>
        <taxon>Agaricomycetes</taxon>
        <taxon>Agaricomycetidae</taxon>
        <taxon>Agaricales</taxon>
        <taxon>Agaricineae</taxon>
        <taxon>Hymenogastraceae</taxon>
        <taxon>Gymnopilus</taxon>
    </lineage>
</organism>
<keyword evidence="1" id="KW-0472">Membrane</keyword>
<keyword evidence="3" id="KW-1185">Reference proteome</keyword>
<gene>
    <name evidence="2" type="ORF">CPB84DRAFT_1844252</name>
</gene>
<evidence type="ECO:0000313" key="2">
    <source>
        <dbReference type="EMBL" id="KAF8906793.1"/>
    </source>
</evidence>
<keyword evidence="1" id="KW-0812">Transmembrane</keyword>
<proteinExistence type="predicted"/>
<keyword evidence="1" id="KW-1133">Transmembrane helix</keyword>